<sequence length="466" mass="51696">MGKFSRFVRKATGRGDKQKSASVGPARTATMPRNQQIGYHSTITLTPSASMLPSPSIASLGPARIIALPTLDPIQPVSPIRMSTTIQSTPSVPRYSLAYRSEAEDKSSSPRPAEDEEESSQQPEPWGPLSRDITTDTLYRPPTPPRLTSASFARLPEYIGSSDSSDLEVPRTADQSDSSEWDDESDDECDDQSGDSDTLGMLSPIARPTLHPTQEDVFSSSSSPAELNDGDAFRLVRPPTYHALPPSSLSTPSRPSYRRGNARIRDQPTPSRGAYAPTTQDHGINLTHRRIRRLTPYPAHLPPFSFPPPHPRTILPLPMNSIPASPTTAIWPPHAFPPTPSSELRTRRNSFSTRMDPLPSSSPTLPRTDDDGLDLQEFLLLHPYLVVGGEDTPEEEEEEEESTADEQNWVSFEHEDAEEEAEKQLGVEEYHGDTQDVDGRREGDELHSELDDWSEARVCLEFRREE</sequence>
<feature type="compositionally biased region" description="Acidic residues" evidence="1">
    <location>
        <begin position="391"/>
        <end position="404"/>
    </location>
</feature>
<keyword evidence="3" id="KW-1185">Reference proteome</keyword>
<evidence type="ECO:0000313" key="2">
    <source>
        <dbReference type="EMBL" id="KAJ4344845.1"/>
    </source>
</evidence>
<name>A0A9W8XAX9_9PLEO</name>
<feature type="compositionally biased region" description="Basic residues" evidence="1">
    <location>
        <begin position="1"/>
        <end position="12"/>
    </location>
</feature>
<dbReference type="GeneID" id="80916119"/>
<feature type="compositionally biased region" description="Polar residues" evidence="1">
    <location>
        <begin position="216"/>
        <end position="225"/>
    </location>
</feature>
<evidence type="ECO:0000256" key="1">
    <source>
        <dbReference type="SAM" id="MobiDB-lite"/>
    </source>
</evidence>
<organism evidence="2 3">
    <name type="scientific">Didymosphaeria variabile</name>
    <dbReference type="NCBI Taxonomy" id="1932322"/>
    <lineage>
        <taxon>Eukaryota</taxon>
        <taxon>Fungi</taxon>
        <taxon>Dikarya</taxon>
        <taxon>Ascomycota</taxon>
        <taxon>Pezizomycotina</taxon>
        <taxon>Dothideomycetes</taxon>
        <taxon>Pleosporomycetidae</taxon>
        <taxon>Pleosporales</taxon>
        <taxon>Massarineae</taxon>
        <taxon>Didymosphaeriaceae</taxon>
        <taxon>Didymosphaeria</taxon>
    </lineage>
</organism>
<feature type="region of interest" description="Disordered" evidence="1">
    <location>
        <begin position="1"/>
        <end position="56"/>
    </location>
</feature>
<feature type="region of interest" description="Disordered" evidence="1">
    <location>
        <begin position="390"/>
        <end position="450"/>
    </location>
</feature>
<gene>
    <name evidence="2" type="ORF">N0V89_012589</name>
</gene>
<reference evidence="2" key="1">
    <citation type="submission" date="2022-10" db="EMBL/GenBank/DDBJ databases">
        <title>Tapping the CABI collections for fungal endophytes: first genome assemblies for Collariella, Neodidymelliopsis, Ascochyta clinopodiicola, Didymella pomorum, Didymosphaeria variabile, Neocosmospora piperis and Neocucurbitaria cava.</title>
        <authorList>
            <person name="Hill R."/>
        </authorList>
    </citation>
    <scope>NUCLEOTIDE SEQUENCE</scope>
    <source>
        <strain evidence="2">IMI 356815</strain>
    </source>
</reference>
<feature type="compositionally biased region" description="Low complexity" evidence="1">
    <location>
        <begin position="356"/>
        <end position="366"/>
    </location>
</feature>
<dbReference type="EMBL" id="JAPEUX010000010">
    <property type="protein sequence ID" value="KAJ4344845.1"/>
    <property type="molecule type" value="Genomic_DNA"/>
</dbReference>
<protein>
    <submittedName>
        <fullName evidence="2">Uncharacterized protein</fullName>
    </submittedName>
</protein>
<feature type="region of interest" description="Disordered" evidence="1">
    <location>
        <begin position="72"/>
        <end position="280"/>
    </location>
</feature>
<feature type="compositionally biased region" description="Polar residues" evidence="1">
    <location>
        <begin position="31"/>
        <end position="56"/>
    </location>
</feature>
<evidence type="ECO:0000313" key="3">
    <source>
        <dbReference type="Proteomes" id="UP001140513"/>
    </source>
</evidence>
<dbReference type="AlphaFoldDB" id="A0A9W8XAX9"/>
<proteinExistence type="predicted"/>
<dbReference type="Proteomes" id="UP001140513">
    <property type="component" value="Unassembled WGS sequence"/>
</dbReference>
<comment type="caution">
    <text evidence="2">The sequence shown here is derived from an EMBL/GenBank/DDBJ whole genome shotgun (WGS) entry which is preliminary data.</text>
</comment>
<feature type="compositionally biased region" description="Basic and acidic residues" evidence="1">
    <location>
        <begin position="422"/>
        <end position="450"/>
    </location>
</feature>
<feature type="compositionally biased region" description="Low complexity" evidence="1">
    <location>
        <begin position="245"/>
        <end position="255"/>
    </location>
</feature>
<dbReference type="OrthoDB" id="3793585at2759"/>
<accession>A0A9W8XAX9</accession>
<dbReference type="RefSeq" id="XP_056065297.1">
    <property type="nucleotide sequence ID" value="XM_056221310.1"/>
</dbReference>
<feature type="region of interest" description="Disordered" evidence="1">
    <location>
        <begin position="332"/>
        <end position="369"/>
    </location>
</feature>
<feature type="compositionally biased region" description="Polar residues" evidence="1">
    <location>
        <begin position="81"/>
        <end position="91"/>
    </location>
</feature>
<feature type="compositionally biased region" description="Acidic residues" evidence="1">
    <location>
        <begin position="177"/>
        <end position="194"/>
    </location>
</feature>